<sequence length="906" mass="98003">MDKQNVVRQSRTTSLWQPALAALAVALAVIVAAVVAERIDRNNWLEKQREDAVVELEAMSSGATRDLTQKVAVVQGLSALVGANPNIDQQAFANYIRPFIRENPDLRRVFLVKNGKVARIEPYTENRAAIDRIETHILASEPAIARAIEKGAPALVGPFALRDGEPGLLYTRPVFTEGSPGPGAKPAFVGLTVEAGPNIECKLGLCEPRPKYRMAMKIFVDQQYRGMLRGDPNLFDAAAQPALGAIRFPGVRIELAALPSDGWSQDSPNRWMIRGLALLLSLFCGTVAFVWLRGATGLPLGSRLWAFGASASVFLVLLGLATILDRLEVSRAAGASRDAMQKELALVTSRATRDVTEELSVSSNLSAFVSAHPDFSEAEFRQFAQRLRRANPDLMSIRLARGGKISQVEPADSIDQALIGHDLAHSAADAAANQRAIETGIPVFSGPVNMPNGDQAFLYRRPVFLGDQRPSADNFWGFSTVLIDRKALVCHLGICADAQKYRFAMRLEQDGAPQPAFQGDQKLFDEGSDALATAVRLPGAQIDIAAVPFEGWSGGADRRWLIWTLAIPFAFASAGGLLFVFARWPEASLRVLVGLAAVAGGNILAYLAPDIESLVRSTGLGVEKAVWPSIVAWIAFSCAYTFNSWLEGHVWKQVADAADPQRAPAILRSIVSFLIYGVALLWAGHFLFGLDLQGVGLTSGVVGIVVGLAIQKLILDFFAGVMIGMEKPFVLGDWIELSKGEIRGMVTEMTWRTTTIRTTAPDYVMVPNSVLAGATIVNRSRPASWSESTIIISTFAGVPTAHVRKALEEAIAAALPHIDNISRERAPRVDVYDSKEGQIQYILRFYVHFGLKSDAPAKSALLAAIQAAFVAHDIEFAWGRTGRPEKKTPTLNGDGAMKPVGAFELG</sequence>
<name>A0ABM8E5J1_9HYPH</name>
<keyword evidence="5" id="KW-0406">Ion transport</keyword>
<dbReference type="SUPFAM" id="SSF50182">
    <property type="entry name" value="Sm-like ribonucleoproteins"/>
    <property type="match status" value="1"/>
</dbReference>
<dbReference type="PANTHER" id="PTHR30221:SF1">
    <property type="entry name" value="SMALL-CONDUCTANCE MECHANOSENSITIVE CHANNEL"/>
    <property type="match status" value="1"/>
</dbReference>
<organism evidence="7 8">
    <name type="scientific">Methylocystis iwaonis</name>
    <dbReference type="NCBI Taxonomy" id="2885079"/>
    <lineage>
        <taxon>Bacteria</taxon>
        <taxon>Pseudomonadati</taxon>
        <taxon>Pseudomonadota</taxon>
        <taxon>Alphaproteobacteria</taxon>
        <taxon>Hyphomicrobiales</taxon>
        <taxon>Methylocystaceae</taxon>
        <taxon>Methylocystis</taxon>
    </lineage>
</organism>
<evidence type="ECO:0000256" key="4">
    <source>
        <dbReference type="ARBA" id="ARBA00023136"/>
    </source>
</evidence>
<proteinExistence type="inferred from homology"/>
<evidence type="ECO:0000256" key="1">
    <source>
        <dbReference type="ARBA" id="ARBA00004370"/>
    </source>
</evidence>
<feature type="transmembrane region" description="Helical" evidence="5">
    <location>
        <begin position="271"/>
        <end position="292"/>
    </location>
</feature>
<comment type="similarity">
    <text evidence="5">Belongs to the MscS (TC 1.A.23) family.</text>
</comment>
<protein>
    <recommendedName>
        <fullName evidence="5">Small-conductance mechanosensitive channel</fullName>
    </recommendedName>
</protein>
<keyword evidence="2 5" id="KW-0812">Transmembrane</keyword>
<dbReference type="InterPro" id="IPR042240">
    <property type="entry name" value="CHASE_sf"/>
</dbReference>
<dbReference type="Pfam" id="PF03924">
    <property type="entry name" value="CHASE"/>
    <property type="match status" value="1"/>
</dbReference>
<feature type="transmembrane region" description="Helical" evidence="5">
    <location>
        <begin position="589"/>
        <end position="607"/>
    </location>
</feature>
<evidence type="ECO:0000259" key="6">
    <source>
        <dbReference type="PROSITE" id="PS50839"/>
    </source>
</evidence>
<dbReference type="InterPro" id="IPR010920">
    <property type="entry name" value="LSM_dom_sf"/>
</dbReference>
<feature type="transmembrane region" description="Helical" evidence="5">
    <location>
        <begin position="627"/>
        <end position="646"/>
    </location>
</feature>
<dbReference type="Gene3D" id="3.30.450.350">
    <property type="entry name" value="CHASE domain"/>
    <property type="match status" value="1"/>
</dbReference>
<comment type="subcellular location">
    <subcellularLocation>
        <location evidence="5">Cell inner membrane</location>
        <topology evidence="5">Multi-pass membrane protein</topology>
    </subcellularLocation>
    <subcellularLocation>
        <location evidence="1">Membrane</location>
    </subcellularLocation>
</comment>
<dbReference type="InterPro" id="IPR023408">
    <property type="entry name" value="MscS_beta-dom_sf"/>
</dbReference>
<dbReference type="InterPro" id="IPR006189">
    <property type="entry name" value="CHASE_dom"/>
</dbReference>
<comment type="subunit">
    <text evidence="5">Homoheptamer.</text>
</comment>
<dbReference type="Pfam" id="PF00924">
    <property type="entry name" value="MS_channel_2nd"/>
    <property type="match status" value="1"/>
</dbReference>
<keyword evidence="3 5" id="KW-1133">Transmembrane helix</keyword>
<dbReference type="Proteomes" id="UP001317629">
    <property type="component" value="Chromosome"/>
</dbReference>
<feature type="transmembrane region" description="Helical" evidence="5">
    <location>
        <begin position="304"/>
        <end position="324"/>
    </location>
</feature>
<dbReference type="Gene3D" id="1.10.287.1260">
    <property type="match status" value="1"/>
</dbReference>
<keyword evidence="5" id="KW-0813">Transport</keyword>
<gene>
    <name evidence="7" type="ORF">SS37A_07720</name>
</gene>
<dbReference type="EMBL" id="AP027142">
    <property type="protein sequence ID" value="BDV33243.1"/>
    <property type="molecule type" value="Genomic_DNA"/>
</dbReference>
<dbReference type="InterPro" id="IPR006685">
    <property type="entry name" value="MscS_channel_2nd"/>
</dbReference>
<keyword evidence="5" id="KW-0407">Ion channel</keyword>
<keyword evidence="5" id="KW-0997">Cell inner membrane</keyword>
<dbReference type="PROSITE" id="PS50839">
    <property type="entry name" value="CHASE"/>
    <property type="match status" value="2"/>
</dbReference>
<dbReference type="SMART" id="SM01079">
    <property type="entry name" value="CHASE"/>
    <property type="match status" value="2"/>
</dbReference>
<evidence type="ECO:0000313" key="7">
    <source>
        <dbReference type="EMBL" id="BDV33243.1"/>
    </source>
</evidence>
<evidence type="ECO:0000256" key="2">
    <source>
        <dbReference type="ARBA" id="ARBA00022692"/>
    </source>
</evidence>
<evidence type="ECO:0000313" key="8">
    <source>
        <dbReference type="Proteomes" id="UP001317629"/>
    </source>
</evidence>
<comment type="function">
    <text evidence="5">Mechanosensitive channel that participates in the regulation of osmotic pressure changes within the cell, opening in response to stretch forces in the membrane lipid bilayer, without the need for other proteins. Contributes to normal resistance to hypoosmotic shock. Forms an ion channel of 1.0 nanosiemens conductance with a slight preference for anions.</text>
</comment>
<dbReference type="InterPro" id="IPR045275">
    <property type="entry name" value="MscS_archaea/bacteria_type"/>
</dbReference>
<keyword evidence="4 5" id="KW-0472">Membrane</keyword>
<feature type="domain" description="CHASE" evidence="6">
    <location>
        <begin position="117"/>
        <end position="191"/>
    </location>
</feature>
<accession>A0ABM8E5J1</accession>
<keyword evidence="8" id="KW-1185">Reference proteome</keyword>
<keyword evidence="5" id="KW-1003">Cell membrane</keyword>
<evidence type="ECO:0000256" key="5">
    <source>
        <dbReference type="RuleBase" id="RU369025"/>
    </source>
</evidence>
<reference evidence="7 8" key="1">
    <citation type="journal article" date="2023" name="Int. J. Syst. Evol. Microbiol.">
        <title>Methylocystis iwaonis sp. nov., a type II methane-oxidizing bacterium from surface soil of a rice paddy field in Japan, and emended description of the genus Methylocystis (ex Whittenbury et al. 1970) Bowman et al. 1993.</title>
        <authorList>
            <person name="Kaise H."/>
            <person name="Sawadogo J.B."/>
            <person name="Alam M.S."/>
            <person name="Ueno C."/>
            <person name="Dianou D."/>
            <person name="Shinjo R."/>
            <person name="Asakawa S."/>
        </authorList>
    </citation>
    <scope>NUCLEOTIDE SEQUENCE [LARGE SCALE GENOMIC DNA]</scope>
    <source>
        <strain evidence="7 8">SS37A-Re</strain>
    </source>
</reference>
<feature type="transmembrane region" description="Helical" evidence="5">
    <location>
        <begin position="560"/>
        <end position="582"/>
    </location>
</feature>
<dbReference type="PANTHER" id="PTHR30221">
    <property type="entry name" value="SMALL-CONDUCTANCE MECHANOSENSITIVE CHANNEL"/>
    <property type="match status" value="1"/>
</dbReference>
<dbReference type="RefSeq" id="WP_281930609.1">
    <property type="nucleotide sequence ID" value="NZ_AP027142.1"/>
</dbReference>
<feature type="transmembrane region" description="Helical" evidence="5">
    <location>
        <begin position="694"/>
        <end position="715"/>
    </location>
</feature>
<feature type="transmembrane region" description="Helical" evidence="5">
    <location>
        <begin position="666"/>
        <end position="688"/>
    </location>
</feature>
<comment type="caution">
    <text evidence="5">Lacks conserved residue(s) required for the propagation of feature annotation.</text>
</comment>
<dbReference type="Gene3D" id="2.30.30.60">
    <property type="match status" value="1"/>
</dbReference>
<feature type="domain" description="CHASE" evidence="6">
    <location>
        <begin position="405"/>
        <end position="489"/>
    </location>
</feature>
<evidence type="ECO:0000256" key="3">
    <source>
        <dbReference type="ARBA" id="ARBA00022989"/>
    </source>
</evidence>